<dbReference type="EMBL" id="VXIV02003142">
    <property type="protein sequence ID" value="KAF6020849.1"/>
    <property type="molecule type" value="Genomic_DNA"/>
</dbReference>
<name>A0A7J7J3T0_BUGNE</name>
<evidence type="ECO:0000256" key="4">
    <source>
        <dbReference type="ARBA" id="ARBA00023136"/>
    </source>
</evidence>
<dbReference type="GO" id="GO:0005737">
    <property type="term" value="C:cytoplasm"/>
    <property type="evidence" value="ECO:0007669"/>
    <property type="project" value="UniProtKB-ARBA"/>
</dbReference>
<evidence type="ECO:0000313" key="6">
    <source>
        <dbReference type="EMBL" id="KAF6020849.1"/>
    </source>
</evidence>
<evidence type="ECO:0000256" key="2">
    <source>
        <dbReference type="ARBA" id="ARBA00022448"/>
    </source>
</evidence>
<keyword evidence="4" id="KW-0472">Membrane</keyword>
<comment type="caution">
    <text evidence="6">The sequence shown here is derived from an EMBL/GenBank/DDBJ whole genome shotgun (WGS) entry which is preliminary data.</text>
</comment>
<keyword evidence="2" id="KW-0813">Transport</keyword>
<keyword evidence="7" id="KW-1185">Reference proteome</keyword>
<evidence type="ECO:0000313" key="7">
    <source>
        <dbReference type="Proteomes" id="UP000593567"/>
    </source>
</evidence>
<dbReference type="PANTHER" id="PTHR22780">
    <property type="entry name" value="ADAPTIN, ALPHA/GAMMA/EPSILON"/>
    <property type="match status" value="1"/>
</dbReference>
<accession>A0A7J7J3T0</accession>
<dbReference type="InterPro" id="IPR050840">
    <property type="entry name" value="Adaptor_Complx_Large_Subunit"/>
</dbReference>
<dbReference type="GO" id="GO:0015031">
    <property type="term" value="P:protein transport"/>
    <property type="evidence" value="ECO:0007669"/>
    <property type="project" value="UniProtKB-KW"/>
</dbReference>
<evidence type="ECO:0000256" key="1">
    <source>
        <dbReference type="ARBA" id="ARBA00004308"/>
    </source>
</evidence>
<dbReference type="SUPFAM" id="SSF49348">
    <property type="entry name" value="Clathrin adaptor appendage domain"/>
    <property type="match status" value="1"/>
</dbReference>
<dbReference type="Proteomes" id="UP000593567">
    <property type="component" value="Unassembled WGS sequence"/>
</dbReference>
<feature type="region of interest" description="Disordered" evidence="5">
    <location>
        <begin position="66"/>
        <end position="89"/>
    </location>
</feature>
<protein>
    <submittedName>
        <fullName evidence="6">AP2A2</fullName>
    </submittedName>
</protein>
<gene>
    <name evidence="6" type="ORF">EB796_020837</name>
</gene>
<dbReference type="AlphaFoldDB" id="A0A7J7J3T0"/>
<dbReference type="Gene3D" id="2.60.40.1230">
    <property type="match status" value="1"/>
</dbReference>
<proteinExistence type="predicted"/>
<evidence type="ECO:0000256" key="3">
    <source>
        <dbReference type="ARBA" id="ARBA00022927"/>
    </source>
</evidence>
<sequence length="254" mass="27846">MFNATYNVSWVFSGNNQSQNADVEIQQRAIEYLRLTSVASTDVLATVLEEMPPFPERESSILAKLKKKKPEAIEGGDIKPSQASKMPAAQISSLPLPTETESKPPEQQAADLLGLSTPATNPTPPSANSVLIDVFEATQAAGQTFKQNGIHTISADEGFNKFVFKNSGVLLENDMMQIGVKSEYKRNYGRLMVFYGNKTTFQIIGFNATVVTGGNLDTALHVQVLRAPHHYLGLSVFLNSMKRVLYITKIFAAM</sequence>
<organism evidence="6 7">
    <name type="scientific">Bugula neritina</name>
    <name type="common">Brown bryozoan</name>
    <name type="synonym">Sertularia neritina</name>
    <dbReference type="NCBI Taxonomy" id="10212"/>
    <lineage>
        <taxon>Eukaryota</taxon>
        <taxon>Metazoa</taxon>
        <taxon>Spiralia</taxon>
        <taxon>Lophotrochozoa</taxon>
        <taxon>Bryozoa</taxon>
        <taxon>Gymnolaemata</taxon>
        <taxon>Cheilostomatida</taxon>
        <taxon>Flustrina</taxon>
        <taxon>Buguloidea</taxon>
        <taxon>Bugulidae</taxon>
        <taxon>Bugula</taxon>
    </lineage>
</organism>
<evidence type="ECO:0000256" key="5">
    <source>
        <dbReference type="SAM" id="MobiDB-lite"/>
    </source>
</evidence>
<comment type="subcellular location">
    <subcellularLocation>
        <location evidence="1">Endomembrane system</location>
    </subcellularLocation>
</comment>
<dbReference type="Gene3D" id="1.25.10.10">
    <property type="entry name" value="Leucine-rich Repeat Variant"/>
    <property type="match status" value="1"/>
</dbReference>
<dbReference type="OrthoDB" id="413467at2759"/>
<dbReference type="GO" id="GO:0012505">
    <property type="term" value="C:endomembrane system"/>
    <property type="evidence" value="ECO:0007669"/>
    <property type="project" value="UniProtKB-SubCell"/>
</dbReference>
<dbReference type="InterPro" id="IPR013041">
    <property type="entry name" value="Clathrin_app_Ig-like_sf"/>
</dbReference>
<reference evidence="6" key="1">
    <citation type="submission" date="2020-06" db="EMBL/GenBank/DDBJ databases">
        <title>Draft genome of Bugula neritina, a colonial animal packing powerful symbionts and potential medicines.</title>
        <authorList>
            <person name="Rayko M."/>
        </authorList>
    </citation>
    <scope>NUCLEOTIDE SEQUENCE [LARGE SCALE GENOMIC DNA]</scope>
    <source>
        <strain evidence="6">Kwan_BN1</strain>
    </source>
</reference>
<keyword evidence="3" id="KW-0653">Protein transport</keyword>
<dbReference type="InterPro" id="IPR011989">
    <property type="entry name" value="ARM-like"/>
</dbReference>